<feature type="compositionally biased region" description="Basic and acidic residues" evidence="6">
    <location>
        <begin position="91"/>
        <end position="104"/>
    </location>
</feature>
<evidence type="ECO:0000256" key="3">
    <source>
        <dbReference type="ARBA" id="ARBA00022618"/>
    </source>
</evidence>
<feature type="compositionally biased region" description="Polar residues" evidence="6">
    <location>
        <begin position="114"/>
        <end position="126"/>
    </location>
</feature>
<dbReference type="PANTHER" id="PTHR22526">
    <property type="entry name" value="ANAPHASE PROMOTING COMPLEX C SUBUNIT 15, PSEUDOGENE-RELATED"/>
    <property type="match status" value="1"/>
</dbReference>
<organism evidence="7">
    <name type="scientific">Tabanus bromius</name>
    <name type="common">Band-eyed brown horse fly</name>
    <dbReference type="NCBI Taxonomy" id="304241"/>
    <lineage>
        <taxon>Eukaryota</taxon>
        <taxon>Metazoa</taxon>
        <taxon>Ecdysozoa</taxon>
        <taxon>Arthropoda</taxon>
        <taxon>Hexapoda</taxon>
        <taxon>Insecta</taxon>
        <taxon>Pterygota</taxon>
        <taxon>Neoptera</taxon>
        <taxon>Endopterygota</taxon>
        <taxon>Diptera</taxon>
        <taxon>Brachycera</taxon>
        <taxon>Tabanomorpha</taxon>
        <taxon>Tabanoidea</taxon>
        <taxon>Tabanidae</taxon>
        <taxon>Tabanus</taxon>
    </lineage>
</organism>
<dbReference type="InterPro" id="IPR026182">
    <property type="entry name" value="ANAPC15"/>
</dbReference>
<keyword evidence="3" id="KW-0132">Cell division</keyword>
<evidence type="ECO:0000256" key="2">
    <source>
        <dbReference type="ARBA" id="ARBA00009618"/>
    </source>
</evidence>
<dbReference type="GO" id="GO:0090266">
    <property type="term" value="P:regulation of mitotic cell cycle spindle assembly checkpoint"/>
    <property type="evidence" value="ECO:0007669"/>
    <property type="project" value="InterPro"/>
</dbReference>
<keyword evidence="4" id="KW-0498">Mitosis</keyword>
<evidence type="ECO:0000256" key="5">
    <source>
        <dbReference type="ARBA" id="ARBA00023306"/>
    </source>
</evidence>
<reference evidence="7" key="1">
    <citation type="journal article" date="2015" name="Insect Biochem. Mol. Biol.">
        <title>An insight into the sialome of the horse fly, Tabanus bromius.</title>
        <authorList>
            <person name="Ribeiro J.M."/>
            <person name="Kazimirova M."/>
            <person name="Takac P."/>
            <person name="Andersen J.F."/>
            <person name="Francischetti I.M."/>
        </authorList>
    </citation>
    <scope>NUCLEOTIDE SEQUENCE</scope>
</reference>
<dbReference type="Pfam" id="PF15243">
    <property type="entry name" value="ANAPC15"/>
    <property type="match status" value="1"/>
</dbReference>
<dbReference type="AlphaFoldDB" id="A0A0K8TL51"/>
<dbReference type="GO" id="GO:0051301">
    <property type="term" value="P:cell division"/>
    <property type="evidence" value="ECO:0007669"/>
    <property type="project" value="UniProtKB-KW"/>
</dbReference>
<feature type="compositionally biased region" description="Acidic residues" evidence="6">
    <location>
        <begin position="66"/>
        <end position="90"/>
    </location>
</feature>
<comment type="similarity">
    <text evidence="2">Belongs to the APC15 family.</text>
</comment>
<evidence type="ECO:0000256" key="1">
    <source>
        <dbReference type="ARBA" id="ARBA00004906"/>
    </source>
</evidence>
<evidence type="ECO:0000256" key="6">
    <source>
        <dbReference type="SAM" id="MobiDB-lite"/>
    </source>
</evidence>
<dbReference type="GO" id="GO:0005680">
    <property type="term" value="C:anaphase-promoting complex"/>
    <property type="evidence" value="ECO:0007669"/>
    <property type="project" value="InterPro"/>
</dbReference>
<evidence type="ECO:0000256" key="4">
    <source>
        <dbReference type="ARBA" id="ARBA00022776"/>
    </source>
</evidence>
<name>A0A0K8TL51_TABBR</name>
<evidence type="ECO:0000313" key="7">
    <source>
        <dbReference type="EMBL" id="JAI14625.1"/>
    </source>
</evidence>
<protein>
    <submittedName>
        <fullName evidence="7">Putative anaphase-promoting complex subunit 15b-like isoform x1</fullName>
    </submittedName>
</protein>
<sequence>MSMVPFFPALKPTIANCLWFEVDAPCNEEADVLQLERDQHAWVNSISTAAADLHPLGKVSTFVGPETDDEDANDDSDDSDSHDEEDDDEIDRLVLSHADNRVRLETPYPPSDPQSPTNDDGNMTAN</sequence>
<accession>A0A0K8TL51</accession>
<keyword evidence="5" id="KW-0131">Cell cycle</keyword>
<feature type="region of interest" description="Disordered" evidence="6">
    <location>
        <begin position="55"/>
        <end position="126"/>
    </location>
</feature>
<comment type="pathway">
    <text evidence="1">Protein modification; protein ubiquitination.</text>
</comment>
<dbReference type="EMBL" id="GDAI01002978">
    <property type="protein sequence ID" value="JAI14625.1"/>
    <property type="molecule type" value="mRNA"/>
</dbReference>
<dbReference type="PANTHER" id="PTHR22526:SF2">
    <property type="entry name" value="ANAPHASE PROMOTING COMPLEX C SUBUNIT 15, PSEUDOGENE-RELATED"/>
    <property type="match status" value="1"/>
</dbReference>
<proteinExistence type="evidence at transcript level"/>